<feature type="compositionally biased region" description="Basic and acidic residues" evidence="1">
    <location>
        <begin position="15"/>
        <end position="31"/>
    </location>
</feature>
<evidence type="ECO:0000313" key="3">
    <source>
        <dbReference type="Proteomes" id="UP000694005"/>
    </source>
</evidence>
<feature type="compositionally biased region" description="Basic and acidic residues" evidence="1">
    <location>
        <begin position="65"/>
        <end position="79"/>
    </location>
</feature>
<dbReference type="EMBL" id="LS974620">
    <property type="protein sequence ID" value="CAG7908147.1"/>
    <property type="molecule type" value="Genomic_DNA"/>
</dbReference>
<organism evidence="2 3">
    <name type="scientific">Brassica campestris</name>
    <name type="common">Field mustard</name>
    <dbReference type="NCBI Taxonomy" id="3711"/>
    <lineage>
        <taxon>Eukaryota</taxon>
        <taxon>Viridiplantae</taxon>
        <taxon>Streptophyta</taxon>
        <taxon>Embryophyta</taxon>
        <taxon>Tracheophyta</taxon>
        <taxon>Spermatophyta</taxon>
        <taxon>Magnoliopsida</taxon>
        <taxon>eudicotyledons</taxon>
        <taxon>Gunneridae</taxon>
        <taxon>Pentapetalae</taxon>
        <taxon>rosids</taxon>
        <taxon>malvids</taxon>
        <taxon>Brassicales</taxon>
        <taxon>Brassicaceae</taxon>
        <taxon>Brassiceae</taxon>
        <taxon>Brassica</taxon>
    </lineage>
</organism>
<evidence type="ECO:0000313" key="2">
    <source>
        <dbReference type="EMBL" id="CAG7908147.1"/>
    </source>
</evidence>
<dbReference type="Proteomes" id="UP000694005">
    <property type="component" value="Chromosome A04"/>
</dbReference>
<gene>
    <name evidence="2" type="ORF">BRAPAZ1V2_A04P30480.2</name>
</gene>
<name>A0A8D9I0G7_BRACM</name>
<dbReference type="Gramene" id="A04p30480.2_BraZ1">
    <property type="protein sequence ID" value="A04p30480.2_BraZ1.CDS"/>
    <property type="gene ID" value="A04g30480.2_BraZ1"/>
</dbReference>
<sequence length="128" mass="13885">GPKPKQGEPVEEEETRPYHASDRPAINEHASKRVPSASTGAREGHDGAPPTAESKRQKPINQSEANREAVNDGRSETQIKMKPGSTRRIAGENDADEATVSRRQKPAKLVPNKPPLPGDRAGRPPMEI</sequence>
<evidence type="ECO:0000256" key="1">
    <source>
        <dbReference type="SAM" id="MobiDB-lite"/>
    </source>
</evidence>
<feature type="non-terminal residue" evidence="2">
    <location>
        <position position="1"/>
    </location>
</feature>
<proteinExistence type="predicted"/>
<accession>A0A8D9I0G7</accession>
<dbReference type="AlphaFoldDB" id="A0A8D9I0G7"/>
<feature type="non-terminal residue" evidence="2">
    <location>
        <position position="128"/>
    </location>
</feature>
<feature type="region of interest" description="Disordered" evidence="1">
    <location>
        <begin position="1"/>
        <end position="128"/>
    </location>
</feature>
<reference evidence="2 3" key="1">
    <citation type="submission" date="2021-07" db="EMBL/GenBank/DDBJ databases">
        <authorList>
            <consortium name="Genoscope - CEA"/>
            <person name="William W."/>
        </authorList>
    </citation>
    <scope>NUCLEOTIDE SEQUENCE [LARGE SCALE GENOMIC DNA]</scope>
</reference>
<protein>
    <submittedName>
        <fullName evidence="2">Uncharacterized protein</fullName>
    </submittedName>
</protein>